<dbReference type="Gene3D" id="1.10.3210.10">
    <property type="entry name" value="Hypothetical protein af1432"/>
    <property type="match status" value="1"/>
</dbReference>
<dbReference type="InterPro" id="IPR037522">
    <property type="entry name" value="HD_GYP_dom"/>
</dbReference>
<keyword evidence="2" id="KW-0378">Hydrolase</keyword>
<proteinExistence type="predicted"/>
<comment type="caution">
    <text evidence="2">The sequence shown here is derived from an EMBL/GenBank/DDBJ whole genome shotgun (WGS) entry which is preliminary data.</text>
</comment>
<organism evidence="2">
    <name type="scientific">Shewanella frigidimarina</name>
    <dbReference type="NCBI Taxonomy" id="56812"/>
    <lineage>
        <taxon>Bacteria</taxon>
        <taxon>Pseudomonadati</taxon>
        <taxon>Pseudomonadota</taxon>
        <taxon>Gammaproteobacteria</taxon>
        <taxon>Alteromonadales</taxon>
        <taxon>Shewanellaceae</taxon>
        <taxon>Shewanella</taxon>
    </lineage>
</organism>
<dbReference type="PROSITE" id="PS51832">
    <property type="entry name" value="HD_GYP"/>
    <property type="match status" value="1"/>
</dbReference>
<dbReference type="Pfam" id="PF13487">
    <property type="entry name" value="HD_5"/>
    <property type="match status" value="1"/>
</dbReference>
<accession>A0A119CZ35</accession>
<dbReference type="EMBL" id="LRDC01000039">
    <property type="protein sequence ID" value="KVX00695.1"/>
    <property type="molecule type" value="Genomic_DNA"/>
</dbReference>
<evidence type="ECO:0000313" key="2">
    <source>
        <dbReference type="EMBL" id="KVX00695.1"/>
    </source>
</evidence>
<dbReference type="AlphaFoldDB" id="A0A119CZ35"/>
<dbReference type="InterPro" id="IPR003607">
    <property type="entry name" value="HD/PDEase_dom"/>
</dbReference>
<protein>
    <submittedName>
        <fullName evidence="2">Phosphohydrolase</fullName>
    </submittedName>
</protein>
<dbReference type="SMART" id="SM00471">
    <property type="entry name" value="HDc"/>
    <property type="match status" value="1"/>
</dbReference>
<dbReference type="SUPFAM" id="SSF109604">
    <property type="entry name" value="HD-domain/PDEase-like"/>
    <property type="match status" value="1"/>
</dbReference>
<sequence>MLIEHDITDVCVGMYVVEITEPKDTFSLAKPGVLKSERVIDALKRKSVTKLLIDTSKTEVIVEKAKQKISVPKSQPARKLTPTRIDVKANFFNQEIVRARQVFNESKDIQKKLFHNAQHGLPLDMDPVQKITAESTDLIFNNPNALSCVINIRNKDEYLLEHSVSVSVLMTMFSVYKKIDKDIVNQLAIGAFLHDVGKIMIPDRILNKPDRLTEEEFHIMKTHASYSIEIMKNTPGISALSLEVASLHHEKLNGLGYPFGVPAEKITLYGRMISICDIFDALTSHRCYKQGYAQVKAFSILRALADNYELDKSLVDQFIRCMGVYPVGSVVQLESNRLAIVESHNLQDPIRPLVRPFYHLKPDHFEVGQKIDLATVTDDLIVKCVRADDYNLNMEQIIEYLAHEG</sequence>
<feature type="domain" description="HD-GYP" evidence="1">
    <location>
        <begin position="137"/>
        <end position="334"/>
    </location>
</feature>
<dbReference type="CDD" id="cd00077">
    <property type="entry name" value="HDc"/>
    <property type="match status" value="1"/>
</dbReference>
<dbReference type="Proteomes" id="UP000055702">
    <property type="component" value="Unassembled WGS sequence"/>
</dbReference>
<reference evidence="2 3" key="1">
    <citation type="submission" date="2016-01" db="EMBL/GenBank/DDBJ databases">
        <title>Draft genome of the antarctic isolate Shewanella frigidimarina Ag06-30.</title>
        <authorList>
            <person name="Parmeciano Di Noto G."/>
            <person name="Vazquez S."/>
            <person name="Mac Cormack W."/>
            <person name="Iriarte A."/>
            <person name="Quiroga C."/>
        </authorList>
    </citation>
    <scope>NUCLEOTIDE SEQUENCE [LARGE SCALE GENOMIC DNA]</scope>
    <source>
        <strain evidence="2 3">Ag06-30</strain>
    </source>
</reference>
<dbReference type="RefSeq" id="WP_059746803.1">
    <property type="nucleotide sequence ID" value="NZ_LRDC01000039.1"/>
</dbReference>
<dbReference type="PANTHER" id="PTHR43155:SF2">
    <property type="entry name" value="CYCLIC DI-GMP PHOSPHODIESTERASE PA4108"/>
    <property type="match status" value="1"/>
</dbReference>
<gene>
    <name evidence="2" type="ORF">AWJ07_20205</name>
</gene>
<evidence type="ECO:0000313" key="3">
    <source>
        <dbReference type="Proteomes" id="UP000055702"/>
    </source>
</evidence>
<dbReference type="Pfam" id="PF11871">
    <property type="entry name" value="DUF3391"/>
    <property type="match status" value="1"/>
</dbReference>
<dbReference type="PANTHER" id="PTHR43155">
    <property type="entry name" value="CYCLIC DI-GMP PHOSPHODIESTERASE PA4108-RELATED"/>
    <property type="match status" value="1"/>
</dbReference>
<dbReference type="InterPro" id="IPR021812">
    <property type="entry name" value="DUF3391"/>
</dbReference>
<evidence type="ECO:0000259" key="1">
    <source>
        <dbReference type="PROSITE" id="PS51832"/>
    </source>
</evidence>
<name>A0A119CZ35_SHEFR</name>
<dbReference type="GO" id="GO:0008081">
    <property type="term" value="F:phosphoric diester hydrolase activity"/>
    <property type="evidence" value="ECO:0007669"/>
    <property type="project" value="UniProtKB-ARBA"/>
</dbReference>